<dbReference type="SUPFAM" id="SSF56563">
    <property type="entry name" value="Major capsid protein gp5"/>
    <property type="match status" value="1"/>
</dbReference>
<keyword evidence="3" id="KW-1284">Encapsulin nanocompartment</keyword>
<keyword evidence="5" id="KW-1185">Reference proteome</keyword>
<proteinExistence type="inferred from homology"/>
<accession>A0A497XQM0</accession>
<evidence type="ECO:0000256" key="1">
    <source>
        <dbReference type="ARBA" id="ARBA00033738"/>
    </source>
</evidence>
<dbReference type="Gene3D" id="3.30.2320.10">
    <property type="entry name" value="hypothetical protein PF0899 domain"/>
    <property type="match status" value="1"/>
</dbReference>
<dbReference type="NCBIfam" id="NF041155">
    <property type="entry name" value="encap_f1"/>
    <property type="match status" value="1"/>
</dbReference>
<dbReference type="Pfam" id="PF04454">
    <property type="entry name" value="Linocin_M18"/>
    <property type="match status" value="1"/>
</dbReference>
<comment type="subcellular location">
    <subcellularLocation>
        <location evidence="1">Encapsulin nanocompartment</location>
    </subcellularLocation>
</comment>
<dbReference type="InterPro" id="IPR051429">
    <property type="entry name" value="Encapsulin_nc"/>
</dbReference>
<gene>
    <name evidence="4" type="ORF">BCF55_1487</name>
</gene>
<evidence type="ECO:0000256" key="3">
    <source>
        <dbReference type="ARBA" id="ARBA00033787"/>
    </source>
</evidence>
<dbReference type="PANTHER" id="PTHR37165:SF1">
    <property type="entry name" value="TYPE 1 ENCAPSULIN SHELL PROTEIN"/>
    <property type="match status" value="1"/>
</dbReference>
<comment type="similarity">
    <text evidence="2">Belongs to the encapsulin family. Family 1 subfamily.</text>
</comment>
<name>A0A497XQM0_9AQUI</name>
<dbReference type="PANTHER" id="PTHR37165">
    <property type="entry name" value="PEPTIDASE U56 FAMILY"/>
    <property type="match status" value="1"/>
</dbReference>
<protein>
    <submittedName>
        <fullName evidence="4">Putative linocin/CFP29 family protein</fullName>
    </submittedName>
</protein>
<dbReference type="GO" id="GO:0140737">
    <property type="term" value="C:encapsulin nanocompartment"/>
    <property type="evidence" value="ECO:0007669"/>
    <property type="project" value="UniProtKB-SubCell"/>
</dbReference>
<dbReference type="EMBL" id="RCCJ01000001">
    <property type="protein sequence ID" value="RLJ71188.1"/>
    <property type="molecule type" value="Genomic_DNA"/>
</dbReference>
<dbReference type="OrthoDB" id="2922at2"/>
<organism evidence="4 5">
    <name type="scientific">Hydrogenivirga caldilitoris</name>
    <dbReference type="NCBI Taxonomy" id="246264"/>
    <lineage>
        <taxon>Bacteria</taxon>
        <taxon>Pseudomonadati</taxon>
        <taxon>Aquificota</taxon>
        <taxon>Aquificia</taxon>
        <taxon>Aquificales</taxon>
        <taxon>Aquificaceae</taxon>
        <taxon>Hydrogenivirga</taxon>
    </lineage>
</organism>
<reference evidence="4 5" key="1">
    <citation type="submission" date="2018-10" db="EMBL/GenBank/DDBJ databases">
        <title>Genomic Encyclopedia of Archaeal and Bacterial Type Strains, Phase II (KMG-II): from individual species to whole genera.</title>
        <authorList>
            <person name="Goeker M."/>
        </authorList>
    </citation>
    <scope>NUCLEOTIDE SEQUENCE [LARGE SCALE GENOMIC DNA]</scope>
    <source>
        <strain evidence="4 5">DSM 16510</strain>
    </source>
</reference>
<sequence length="283" mass="31471">MDFLGREDSPLTAEEWKQIDEAVISVAKNTLVCRRFVPVMGPIGPGHQMVSYDVIYGMEPGVCEIKPGQEYETCEPVRTGVRKHIPIPTLYKDFIISWRDLEYYRQFNMPVDTSNAAAAAVATAVAEDTLILLGNKNLGLEGLMTAEGINTMSMSDWSQVGNAFSDVIAGISKLVEQGFYGNYYLIVNPKQYFQLNRMHDNTGLLEIEQIKKVVENVLQTPIIPENRALLVSAGPQNFDLVIAQDISVAYVESTNMNHVFRVLEMAALRIKRPGSILVIGKGK</sequence>
<evidence type="ECO:0000313" key="5">
    <source>
        <dbReference type="Proteomes" id="UP000267841"/>
    </source>
</evidence>
<dbReference type="Gene3D" id="3.30.2400.30">
    <property type="match status" value="1"/>
</dbReference>
<dbReference type="AlphaFoldDB" id="A0A497XQM0"/>
<evidence type="ECO:0000313" key="4">
    <source>
        <dbReference type="EMBL" id="RLJ71188.1"/>
    </source>
</evidence>
<evidence type="ECO:0000256" key="2">
    <source>
        <dbReference type="ARBA" id="ARBA00033743"/>
    </source>
</evidence>
<comment type="caution">
    <text evidence="4">The sequence shown here is derived from an EMBL/GenBank/DDBJ whole genome shotgun (WGS) entry which is preliminary data.</text>
</comment>
<dbReference type="InterPro" id="IPR007544">
    <property type="entry name" value="ENCAP"/>
</dbReference>
<dbReference type="PIRSF" id="PIRSF019254">
    <property type="entry name" value="CFP29"/>
    <property type="match status" value="1"/>
</dbReference>
<dbReference type="RefSeq" id="WP_121012176.1">
    <property type="nucleotide sequence ID" value="NZ_RCCJ01000001.1"/>
</dbReference>
<dbReference type="Proteomes" id="UP000267841">
    <property type="component" value="Unassembled WGS sequence"/>
</dbReference>